<evidence type="ECO:0000313" key="1">
    <source>
        <dbReference type="EMBL" id="MFC4071865.1"/>
    </source>
</evidence>
<dbReference type="Proteomes" id="UP001595867">
    <property type="component" value="Unassembled WGS sequence"/>
</dbReference>
<evidence type="ECO:0000313" key="2">
    <source>
        <dbReference type="Proteomes" id="UP001595867"/>
    </source>
</evidence>
<proteinExistence type="predicted"/>
<reference evidence="2" key="1">
    <citation type="journal article" date="2019" name="Int. J. Syst. Evol. Microbiol.">
        <title>The Global Catalogue of Microorganisms (GCM) 10K type strain sequencing project: providing services to taxonomists for standard genome sequencing and annotation.</title>
        <authorList>
            <consortium name="The Broad Institute Genomics Platform"/>
            <consortium name="The Broad Institute Genome Sequencing Center for Infectious Disease"/>
            <person name="Wu L."/>
            <person name="Ma J."/>
        </authorList>
    </citation>
    <scope>NUCLEOTIDE SEQUENCE [LARGE SCALE GENOMIC DNA]</scope>
    <source>
        <strain evidence="2">TBRC 5832</strain>
    </source>
</reference>
<protein>
    <submittedName>
        <fullName evidence="1">Uncharacterized protein</fullName>
    </submittedName>
</protein>
<name>A0ABV8JDS8_9ACTN</name>
<sequence length="47" mass="4687">MTSSPAALRHCSAIGGLVHLQLPVSQSAICSVPLVLRGIAVSSSLGT</sequence>
<organism evidence="1 2">
    <name type="scientific">Actinoplanes subglobosus</name>
    <dbReference type="NCBI Taxonomy" id="1547892"/>
    <lineage>
        <taxon>Bacteria</taxon>
        <taxon>Bacillati</taxon>
        <taxon>Actinomycetota</taxon>
        <taxon>Actinomycetes</taxon>
        <taxon>Micromonosporales</taxon>
        <taxon>Micromonosporaceae</taxon>
        <taxon>Actinoplanes</taxon>
    </lineage>
</organism>
<comment type="caution">
    <text evidence="1">The sequence shown here is derived from an EMBL/GenBank/DDBJ whole genome shotgun (WGS) entry which is preliminary data.</text>
</comment>
<keyword evidence="2" id="KW-1185">Reference proteome</keyword>
<gene>
    <name evidence="1" type="ORF">ACFO0C_43605</name>
</gene>
<dbReference type="RefSeq" id="WP_378072742.1">
    <property type="nucleotide sequence ID" value="NZ_JBHSBL010000029.1"/>
</dbReference>
<accession>A0ABV8JDS8</accession>
<dbReference type="EMBL" id="JBHSBL010000029">
    <property type="protein sequence ID" value="MFC4071865.1"/>
    <property type="molecule type" value="Genomic_DNA"/>
</dbReference>